<feature type="domain" description="Outer membrane protein beta-barrel" evidence="7">
    <location>
        <begin position="13"/>
        <end position="233"/>
    </location>
</feature>
<evidence type="ECO:0000313" key="9">
    <source>
        <dbReference type="Proteomes" id="UP000076574"/>
    </source>
</evidence>
<dbReference type="InterPro" id="IPR027385">
    <property type="entry name" value="Beta-barrel_OMP"/>
</dbReference>
<keyword evidence="2 6" id="KW-0732">Signal</keyword>
<name>A0A161R5M4_9BRAD</name>
<evidence type="ECO:0000256" key="6">
    <source>
        <dbReference type="SAM" id="SignalP"/>
    </source>
</evidence>
<reference evidence="8 9" key="1">
    <citation type="submission" date="2016-03" db="EMBL/GenBank/DDBJ databases">
        <title>Microsymbionts genomes from the relict species Vavilovia formosa (Stev.) Fed.</title>
        <authorList>
            <person name="Kopat V."/>
            <person name="Chirak E."/>
            <person name="Kimeklis A."/>
            <person name="Andronov E."/>
        </authorList>
    </citation>
    <scope>NUCLEOTIDE SEQUENCE [LARGE SCALE GENOMIC DNA]</scope>
    <source>
        <strain evidence="8 9">Vaf07</strain>
    </source>
</reference>
<protein>
    <recommendedName>
        <fullName evidence="7">Outer membrane protein beta-barrel domain-containing protein</fullName>
    </recommendedName>
</protein>
<dbReference type="AlphaFoldDB" id="A0A161R5M4"/>
<evidence type="ECO:0000256" key="5">
    <source>
        <dbReference type="ARBA" id="ARBA00038306"/>
    </source>
</evidence>
<evidence type="ECO:0000259" key="7">
    <source>
        <dbReference type="Pfam" id="PF13505"/>
    </source>
</evidence>
<dbReference type="OrthoDB" id="9815357at2"/>
<comment type="subcellular location">
    <subcellularLocation>
        <location evidence="1">Cell outer membrane</location>
    </subcellularLocation>
</comment>
<sequence>MKKFLLGTVALIALGASVPAMAADLAARPYTKAPAYVPAPIYNWTGFYIGGHVGGAFNGSNGFGGTTDNSDGRFLGGVQIGYDYQFAPNWVFGIEGQYSWVGSNNTNVAFVPAGVTYNLNQKGLGSVTGRIGYTWGPALLYVKGGYAYSDYSESLVVTGTGVPVAFAAGTKHDGYTVGAGLEYLFTQNWSGKVEYQYYDFGKTTFAAPSPVGIVGLSSRNDEHTVKAGLNYRFNWGGPVVAKY</sequence>
<dbReference type="RefSeq" id="WP_068730773.1">
    <property type="nucleotide sequence ID" value="NZ_LVYV01000003.1"/>
</dbReference>
<dbReference type="InterPro" id="IPR051692">
    <property type="entry name" value="OMP-like"/>
</dbReference>
<comment type="similarity">
    <text evidence="5">Belongs to the Omp25/RopB family.</text>
</comment>
<keyword evidence="4" id="KW-0998">Cell outer membrane</keyword>
<dbReference type="GO" id="GO:0009279">
    <property type="term" value="C:cell outer membrane"/>
    <property type="evidence" value="ECO:0007669"/>
    <property type="project" value="UniProtKB-SubCell"/>
</dbReference>
<dbReference type="SUPFAM" id="SSF56925">
    <property type="entry name" value="OMPA-like"/>
    <property type="match status" value="1"/>
</dbReference>
<dbReference type="STRING" id="943830.A4A58_21535"/>
<organism evidence="8 9">
    <name type="scientific">Tardiphaga robiniae</name>
    <dbReference type="NCBI Taxonomy" id="943830"/>
    <lineage>
        <taxon>Bacteria</taxon>
        <taxon>Pseudomonadati</taxon>
        <taxon>Pseudomonadota</taxon>
        <taxon>Alphaproteobacteria</taxon>
        <taxon>Hyphomicrobiales</taxon>
        <taxon>Nitrobacteraceae</taxon>
        <taxon>Tardiphaga</taxon>
    </lineage>
</organism>
<keyword evidence="9" id="KW-1185">Reference proteome</keyword>
<comment type="caution">
    <text evidence="8">The sequence shown here is derived from an EMBL/GenBank/DDBJ whole genome shotgun (WGS) entry which is preliminary data.</text>
</comment>
<accession>A0A161R5M4</accession>
<evidence type="ECO:0000256" key="4">
    <source>
        <dbReference type="ARBA" id="ARBA00023237"/>
    </source>
</evidence>
<dbReference type="InterPro" id="IPR011250">
    <property type="entry name" value="OMP/PagP_B-barrel"/>
</dbReference>
<proteinExistence type="inferred from homology"/>
<dbReference type="PANTHER" id="PTHR34001">
    <property type="entry name" value="BLL7405 PROTEIN"/>
    <property type="match status" value="1"/>
</dbReference>
<feature type="signal peptide" evidence="6">
    <location>
        <begin position="1"/>
        <end position="22"/>
    </location>
</feature>
<gene>
    <name evidence="8" type="ORF">A4A58_21535</name>
</gene>
<evidence type="ECO:0000256" key="2">
    <source>
        <dbReference type="ARBA" id="ARBA00022729"/>
    </source>
</evidence>
<evidence type="ECO:0000313" key="8">
    <source>
        <dbReference type="EMBL" id="KZD24461.1"/>
    </source>
</evidence>
<evidence type="ECO:0000256" key="3">
    <source>
        <dbReference type="ARBA" id="ARBA00023136"/>
    </source>
</evidence>
<dbReference type="PANTHER" id="PTHR34001:SF3">
    <property type="entry name" value="BLL7405 PROTEIN"/>
    <property type="match status" value="1"/>
</dbReference>
<keyword evidence="3" id="KW-0472">Membrane</keyword>
<dbReference type="Pfam" id="PF13505">
    <property type="entry name" value="OMP_b-brl"/>
    <property type="match status" value="1"/>
</dbReference>
<dbReference type="Proteomes" id="UP000076574">
    <property type="component" value="Unassembled WGS sequence"/>
</dbReference>
<dbReference type="EMBL" id="LVYV01000003">
    <property type="protein sequence ID" value="KZD24461.1"/>
    <property type="molecule type" value="Genomic_DNA"/>
</dbReference>
<evidence type="ECO:0000256" key="1">
    <source>
        <dbReference type="ARBA" id="ARBA00004442"/>
    </source>
</evidence>
<dbReference type="Gene3D" id="2.40.160.20">
    <property type="match status" value="1"/>
</dbReference>
<feature type="chain" id="PRO_5007826390" description="Outer membrane protein beta-barrel domain-containing protein" evidence="6">
    <location>
        <begin position="23"/>
        <end position="243"/>
    </location>
</feature>